<protein>
    <submittedName>
        <fullName evidence="1">Methyltransferase type 11</fullName>
    </submittedName>
</protein>
<keyword evidence="2" id="KW-1185">Reference proteome</keyword>
<accession>A0A327NQ32</accession>
<dbReference type="AlphaFoldDB" id="A0A327NQ32"/>
<keyword evidence="1" id="KW-0489">Methyltransferase</keyword>
<dbReference type="InterPro" id="IPR029063">
    <property type="entry name" value="SAM-dependent_MTases_sf"/>
</dbReference>
<name>A0A327NQ32_9BACT</name>
<comment type="caution">
    <text evidence="1">The sequence shown here is derived from an EMBL/GenBank/DDBJ whole genome shotgun (WGS) entry which is preliminary data.</text>
</comment>
<gene>
    <name evidence="1" type="ORF">HMF3257_24545</name>
</gene>
<dbReference type="Proteomes" id="UP000249016">
    <property type="component" value="Unassembled WGS sequence"/>
</dbReference>
<dbReference type="OrthoDB" id="9816564at2"/>
<sequence length="262" mass="30152">MKCRICESETTLLFRETVLNKYKVGYYECPTCDFVQTETPYWLDEAYSQAFTSTDTGTLQRSLILGKSTIALAFFAFDRHARFIDYAGGYGTLTRYMRDVGFDFYSTDLYATNFMARGFDAKPGNYELATAFECFEHFVYPGKELEKILAYSDSIFFTTQPCPKPAPAIKNWWYYAPHHGQHIALYRPKTLAYLGGQYGLHYYNLLNYHLFSKRKLSPFVFKFLVIAGRLGLSNVVSLFLKSRTLSDADLLQKQPPLPVHVS</sequence>
<reference evidence="1 2" key="1">
    <citation type="submission" date="2018-06" db="EMBL/GenBank/DDBJ databases">
        <title>Spirosoma sp. HMF3257 Genome sequencing and assembly.</title>
        <authorList>
            <person name="Kang H."/>
            <person name="Cha I."/>
            <person name="Kim H."/>
            <person name="Kang J."/>
            <person name="Joh K."/>
        </authorList>
    </citation>
    <scope>NUCLEOTIDE SEQUENCE [LARGE SCALE GENOMIC DNA]</scope>
    <source>
        <strain evidence="1 2">HMF3257</strain>
    </source>
</reference>
<organism evidence="1 2">
    <name type="scientific">Spirosoma telluris</name>
    <dbReference type="NCBI Taxonomy" id="2183553"/>
    <lineage>
        <taxon>Bacteria</taxon>
        <taxon>Pseudomonadati</taxon>
        <taxon>Bacteroidota</taxon>
        <taxon>Cytophagia</taxon>
        <taxon>Cytophagales</taxon>
        <taxon>Cytophagaceae</taxon>
        <taxon>Spirosoma</taxon>
    </lineage>
</organism>
<dbReference type="RefSeq" id="WP_111346296.1">
    <property type="nucleotide sequence ID" value="NZ_QLII01000001.1"/>
</dbReference>
<evidence type="ECO:0000313" key="2">
    <source>
        <dbReference type="Proteomes" id="UP000249016"/>
    </source>
</evidence>
<dbReference type="Gene3D" id="3.40.50.150">
    <property type="entry name" value="Vaccinia Virus protein VP39"/>
    <property type="match status" value="1"/>
</dbReference>
<evidence type="ECO:0000313" key="1">
    <source>
        <dbReference type="EMBL" id="RAI76539.1"/>
    </source>
</evidence>
<dbReference type="Pfam" id="PF13489">
    <property type="entry name" value="Methyltransf_23"/>
    <property type="match status" value="1"/>
</dbReference>
<keyword evidence="1" id="KW-0808">Transferase</keyword>
<dbReference type="SUPFAM" id="SSF53335">
    <property type="entry name" value="S-adenosyl-L-methionine-dependent methyltransferases"/>
    <property type="match status" value="1"/>
</dbReference>
<dbReference type="EMBL" id="QLII01000001">
    <property type="protein sequence ID" value="RAI76539.1"/>
    <property type="molecule type" value="Genomic_DNA"/>
</dbReference>
<dbReference type="GO" id="GO:0032259">
    <property type="term" value="P:methylation"/>
    <property type="evidence" value="ECO:0007669"/>
    <property type="project" value="UniProtKB-KW"/>
</dbReference>
<proteinExistence type="predicted"/>
<dbReference type="GO" id="GO:0008168">
    <property type="term" value="F:methyltransferase activity"/>
    <property type="evidence" value="ECO:0007669"/>
    <property type="project" value="UniProtKB-KW"/>
</dbReference>